<dbReference type="SMART" id="SM00422">
    <property type="entry name" value="HTH_MERR"/>
    <property type="match status" value="1"/>
</dbReference>
<dbReference type="GO" id="GO:0003677">
    <property type="term" value="F:DNA binding"/>
    <property type="evidence" value="ECO:0007669"/>
    <property type="project" value="UniProtKB-KW"/>
</dbReference>
<protein>
    <submittedName>
        <fullName evidence="5">Helix-turn-helix domain-containing protein</fullName>
    </submittedName>
</protein>
<dbReference type="InterPro" id="IPR009061">
    <property type="entry name" value="DNA-bd_dom_put_sf"/>
</dbReference>
<evidence type="ECO:0000259" key="4">
    <source>
        <dbReference type="PROSITE" id="PS50937"/>
    </source>
</evidence>
<reference evidence="5" key="1">
    <citation type="submission" date="2020-04" db="EMBL/GenBank/DDBJ databases">
        <title>Nitratireductor sp. nov. isolated from mangrove soil.</title>
        <authorList>
            <person name="Ye Y."/>
        </authorList>
    </citation>
    <scope>NUCLEOTIDE SEQUENCE</scope>
    <source>
        <strain evidence="5">SY7</strain>
    </source>
</reference>
<dbReference type="PROSITE" id="PS00552">
    <property type="entry name" value="HTH_MERR_1"/>
    <property type="match status" value="1"/>
</dbReference>
<dbReference type="InterPro" id="IPR000551">
    <property type="entry name" value="MerR-type_HTH_dom"/>
</dbReference>
<sequence length="129" mass="14225">MAIGRLSRRTGVNIETIRYYERVGLLDAPPRTAAGRRVYDDSHRRTLAFIRRGRELGFGIADIRAMLALASPEEASCAEVERIAQAHLDEVRAKLADLSRLERILSDTVGRCASEESAACPVLDMLEAG</sequence>
<evidence type="ECO:0000256" key="1">
    <source>
        <dbReference type="ARBA" id="ARBA00023015"/>
    </source>
</evidence>
<name>A0A5B8L5L9_9HYPH</name>
<dbReference type="OrthoDB" id="9802944at2"/>
<evidence type="ECO:0000256" key="3">
    <source>
        <dbReference type="ARBA" id="ARBA00023163"/>
    </source>
</evidence>
<dbReference type="GO" id="GO:0003700">
    <property type="term" value="F:DNA-binding transcription factor activity"/>
    <property type="evidence" value="ECO:0007669"/>
    <property type="project" value="InterPro"/>
</dbReference>
<dbReference type="InterPro" id="IPR015358">
    <property type="entry name" value="Tscrpt_reg_MerR_DNA-bd"/>
</dbReference>
<feature type="domain" description="HTH merR-type" evidence="4">
    <location>
        <begin position="1"/>
        <end position="69"/>
    </location>
</feature>
<evidence type="ECO:0000313" key="6">
    <source>
        <dbReference type="Proteomes" id="UP000321389"/>
    </source>
</evidence>
<dbReference type="SUPFAM" id="SSF46955">
    <property type="entry name" value="Putative DNA-binding domain"/>
    <property type="match status" value="1"/>
</dbReference>
<dbReference type="PANTHER" id="PTHR30204">
    <property type="entry name" value="REDOX-CYCLING DRUG-SENSING TRANSCRIPTIONAL ACTIVATOR SOXR"/>
    <property type="match status" value="1"/>
</dbReference>
<evidence type="ECO:0000256" key="2">
    <source>
        <dbReference type="ARBA" id="ARBA00023125"/>
    </source>
</evidence>
<gene>
    <name evidence="5" type="ORF">FQ775_04925</name>
</gene>
<dbReference type="KEGG" id="niy:FQ775_04925"/>
<evidence type="ECO:0000313" key="5">
    <source>
        <dbReference type="EMBL" id="QDZ03204.1"/>
    </source>
</evidence>
<dbReference type="EMBL" id="CP042301">
    <property type="protein sequence ID" value="QDZ03204.1"/>
    <property type="molecule type" value="Genomic_DNA"/>
</dbReference>
<keyword evidence="1" id="KW-0805">Transcription regulation</keyword>
<keyword evidence="2" id="KW-0238">DNA-binding</keyword>
<keyword evidence="6" id="KW-1185">Reference proteome</keyword>
<dbReference type="Pfam" id="PF00376">
    <property type="entry name" value="MerR"/>
    <property type="match status" value="1"/>
</dbReference>
<proteinExistence type="predicted"/>
<accession>A0A5B8L5L9</accession>
<dbReference type="PRINTS" id="PR00040">
    <property type="entry name" value="HTHMERR"/>
</dbReference>
<dbReference type="PROSITE" id="PS50937">
    <property type="entry name" value="HTH_MERR_2"/>
    <property type="match status" value="1"/>
</dbReference>
<dbReference type="AlphaFoldDB" id="A0A5B8L5L9"/>
<dbReference type="CDD" id="cd04785">
    <property type="entry name" value="HTH_CadR-PbrR-like"/>
    <property type="match status" value="1"/>
</dbReference>
<dbReference type="InterPro" id="IPR047057">
    <property type="entry name" value="MerR_fam"/>
</dbReference>
<dbReference type="Proteomes" id="UP000321389">
    <property type="component" value="Chromosome"/>
</dbReference>
<organism evidence="5 6">
    <name type="scientific">Nitratireductor mangrovi</name>
    <dbReference type="NCBI Taxonomy" id="2599600"/>
    <lineage>
        <taxon>Bacteria</taxon>
        <taxon>Pseudomonadati</taxon>
        <taxon>Pseudomonadota</taxon>
        <taxon>Alphaproteobacteria</taxon>
        <taxon>Hyphomicrobiales</taxon>
        <taxon>Phyllobacteriaceae</taxon>
        <taxon>Nitratireductor</taxon>
    </lineage>
</organism>
<dbReference type="Pfam" id="PF09278">
    <property type="entry name" value="MerR-DNA-bind"/>
    <property type="match status" value="1"/>
</dbReference>
<dbReference type="Gene3D" id="1.10.1660.10">
    <property type="match status" value="1"/>
</dbReference>
<keyword evidence="3" id="KW-0804">Transcription</keyword>
<dbReference type="PANTHER" id="PTHR30204:SF92">
    <property type="entry name" value="HTH-TYPE TRANSCRIPTIONAL REGULATOR ZNTR"/>
    <property type="match status" value="1"/>
</dbReference>